<feature type="transmembrane region" description="Helical" evidence="7">
    <location>
        <begin position="168"/>
        <end position="191"/>
    </location>
</feature>
<dbReference type="Proteomes" id="UP000013966">
    <property type="component" value="Plasmid p1"/>
</dbReference>
<feature type="region of interest" description="Disordered" evidence="6">
    <location>
        <begin position="1"/>
        <end position="21"/>
    </location>
</feature>
<keyword evidence="5 7" id="KW-0472">Membrane</keyword>
<dbReference type="GO" id="GO:0022857">
    <property type="term" value="F:transmembrane transporter activity"/>
    <property type="evidence" value="ECO:0007669"/>
    <property type="project" value="InterPro"/>
</dbReference>
<feature type="transmembrane region" description="Helical" evidence="7">
    <location>
        <begin position="109"/>
        <end position="129"/>
    </location>
</feature>
<dbReference type="GO" id="GO:0005886">
    <property type="term" value="C:plasma membrane"/>
    <property type="evidence" value="ECO:0007669"/>
    <property type="project" value="TreeGrafter"/>
</dbReference>
<dbReference type="EMBL" id="AP013061">
    <property type="protein sequence ID" value="BAN28037.1"/>
    <property type="molecule type" value="Genomic_DNA"/>
</dbReference>
<dbReference type="Pfam" id="PF07690">
    <property type="entry name" value="MFS_1"/>
    <property type="match status" value="1"/>
</dbReference>
<dbReference type="Gene3D" id="1.20.1250.20">
    <property type="entry name" value="MFS general substrate transporter like domains"/>
    <property type="match status" value="2"/>
</dbReference>
<keyword evidence="9" id="KW-0614">Plasmid</keyword>
<dbReference type="InterPro" id="IPR020846">
    <property type="entry name" value="MFS_dom"/>
</dbReference>
<dbReference type="FunFam" id="1.20.1250.20:FF:000018">
    <property type="entry name" value="MFS transporter permease"/>
    <property type="match status" value="1"/>
</dbReference>
<dbReference type="HOGENOM" id="CLU_001265_0_0_4"/>
<dbReference type="KEGG" id="buo:BRPE64_DCDS11010"/>
<feature type="transmembrane region" description="Helical" evidence="7">
    <location>
        <begin position="40"/>
        <end position="58"/>
    </location>
</feature>
<dbReference type="InterPro" id="IPR036259">
    <property type="entry name" value="MFS_trans_sf"/>
</dbReference>
<feature type="transmembrane region" description="Helical" evidence="7">
    <location>
        <begin position="422"/>
        <end position="443"/>
    </location>
</feature>
<evidence type="ECO:0000256" key="1">
    <source>
        <dbReference type="ARBA" id="ARBA00004141"/>
    </source>
</evidence>
<feature type="domain" description="Major facilitator superfamily (MFS) profile" evidence="8">
    <location>
        <begin position="44"/>
        <end position="449"/>
    </location>
</feature>
<evidence type="ECO:0000259" key="8">
    <source>
        <dbReference type="PROSITE" id="PS50850"/>
    </source>
</evidence>
<dbReference type="PANTHER" id="PTHR43791">
    <property type="entry name" value="PERMEASE-RELATED"/>
    <property type="match status" value="1"/>
</dbReference>
<reference evidence="9 10" key="1">
    <citation type="journal article" date="2013" name="Genome Announc.">
        <title>Complete Genome Sequence of Burkholderia sp. Strain RPE64, Bacterial Symbiont of the Bean Bug Riptortus pedestris.</title>
        <authorList>
            <person name="Shibata T.F."/>
            <person name="Maeda T."/>
            <person name="Nikoh N."/>
            <person name="Yamaguchi K."/>
            <person name="Oshima K."/>
            <person name="Hattori M."/>
            <person name="Nishiyama T."/>
            <person name="Hasebe M."/>
            <person name="Fukatsu T."/>
            <person name="Kikuchi Y."/>
            <person name="Shigenobu S."/>
        </authorList>
    </citation>
    <scope>NUCLEOTIDE SEQUENCE [LARGE SCALE GENOMIC DNA]</scope>
    <source>
        <plasmid evidence="9 10">p1</plasmid>
    </source>
</reference>
<evidence type="ECO:0000256" key="2">
    <source>
        <dbReference type="ARBA" id="ARBA00022448"/>
    </source>
</evidence>
<comment type="subcellular location">
    <subcellularLocation>
        <location evidence="1">Membrane</location>
        <topology evidence="1">Multi-pass membrane protein</topology>
    </subcellularLocation>
</comment>
<feature type="transmembrane region" description="Helical" evidence="7">
    <location>
        <begin position="203"/>
        <end position="225"/>
    </location>
</feature>
<reference evidence="9 10" key="2">
    <citation type="journal article" date="2018" name="Int. J. Syst. Evol. Microbiol.">
        <title>Burkholderia insecticola sp. nov., a gut symbiotic bacterium of the bean bug Riptortus pedestris.</title>
        <authorList>
            <person name="Takeshita K."/>
            <person name="Tamaki H."/>
            <person name="Ohbayashi T."/>
            <person name="Meng X.-Y."/>
            <person name="Sone T."/>
            <person name="Mitani Y."/>
            <person name="Peeters C."/>
            <person name="Kikuchi Y."/>
            <person name="Vandamme P."/>
        </authorList>
    </citation>
    <scope>NUCLEOTIDE SEQUENCE [LARGE SCALE GENOMIC DNA]</scope>
    <source>
        <strain evidence="9">RPE64</strain>
        <plasmid evidence="9 10">p1</plasmid>
    </source>
</reference>
<dbReference type="CDD" id="cd17319">
    <property type="entry name" value="MFS_ExuT_GudP_like"/>
    <property type="match status" value="1"/>
</dbReference>
<evidence type="ECO:0000256" key="7">
    <source>
        <dbReference type="SAM" id="Phobius"/>
    </source>
</evidence>
<proteinExistence type="predicted"/>
<feature type="transmembrane region" description="Helical" evidence="7">
    <location>
        <begin position="268"/>
        <end position="289"/>
    </location>
</feature>
<dbReference type="PROSITE" id="PS50850">
    <property type="entry name" value="MFS"/>
    <property type="match status" value="1"/>
</dbReference>
<feature type="transmembrane region" description="Helical" evidence="7">
    <location>
        <begin position="334"/>
        <end position="353"/>
    </location>
</feature>
<evidence type="ECO:0000256" key="4">
    <source>
        <dbReference type="ARBA" id="ARBA00022989"/>
    </source>
</evidence>
<keyword evidence="2" id="KW-0813">Transport</keyword>
<organism evidence="9 10">
    <name type="scientific">Caballeronia insecticola</name>
    <dbReference type="NCBI Taxonomy" id="758793"/>
    <lineage>
        <taxon>Bacteria</taxon>
        <taxon>Pseudomonadati</taxon>
        <taxon>Pseudomonadota</taxon>
        <taxon>Betaproteobacteria</taxon>
        <taxon>Burkholderiales</taxon>
        <taxon>Burkholderiaceae</taxon>
        <taxon>Caballeronia</taxon>
    </lineage>
</organism>
<sequence>MAQTTLRFSKEHDMSSPSLDTTRAPVLTDAQAERALYRKLTWRLIPFFCLCYFSAYLDRVNVGLAKLQMLDALKFSDTVYGLGAGLFFVGYILFEVPSNLILQKVGAKLWIARIMVTWGILSGLTMFVTTPTQFYVLRFLLGVAEAGFLPGVLLYLTNWFPDARRSKIIALFMMGLPLSSLVGGPLSGWIVTFFDGLHGWQGWQWLFGLEALPSIFLGVLVFFYLPNTPDTAKFLDHDERARLKLDLAGEAHGGKRHRLMDAFTDPKVWALGLIDLCVLLGTYAISFWMPTMLRDSGVHSALTIGMLTAIPNALAVVMMLVTGASSDKFRERRWHIVVPFACTAFGLIASTFFTGSTAALVILLSIANAGVAAAMPVVWALPSTFLTGTAAAAGIAFACSIANLGGFASTYVIGWLKDWTHSMSAGLIVFGVCMFFGCVLALAMPKHIVNR</sequence>
<evidence type="ECO:0000256" key="6">
    <source>
        <dbReference type="SAM" id="MobiDB-lite"/>
    </source>
</evidence>
<name>R4X5A5_9BURK</name>
<evidence type="ECO:0000256" key="3">
    <source>
        <dbReference type="ARBA" id="ARBA00022692"/>
    </source>
</evidence>
<dbReference type="SUPFAM" id="SSF103473">
    <property type="entry name" value="MFS general substrate transporter"/>
    <property type="match status" value="1"/>
</dbReference>
<dbReference type="PANTHER" id="PTHR43791:SF36">
    <property type="entry name" value="TRANSPORTER, PUTATIVE (AFU_ORTHOLOGUE AFUA_6G08340)-RELATED"/>
    <property type="match status" value="1"/>
</dbReference>
<feature type="transmembrane region" description="Helical" evidence="7">
    <location>
        <begin position="135"/>
        <end position="156"/>
    </location>
</feature>
<protein>
    <submittedName>
        <fullName evidence="9">Major Facilitator Superfamily protein</fullName>
    </submittedName>
</protein>
<dbReference type="InterPro" id="IPR011701">
    <property type="entry name" value="MFS"/>
</dbReference>
<feature type="transmembrane region" description="Helical" evidence="7">
    <location>
        <begin position="301"/>
        <end position="322"/>
    </location>
</feature>
<evidence type="ECO:0000313" key="10">
    <source>
        <dbReference type="Proteomes" id="UP000013966"/>
    </source>
</evidence>
<evidence type="ECO:0000313" key="9">
    <source>
        <dbReference type="EMBL" id="BAN28037.1"/>
    </source>
</evidence>
<keyword evidence="10" id="KW-1185">Reference proteome</keyword>
<dbReference type="PATRIC" id="fig|758793.3.peg.6241"/>
<dbReference type="AlphaFoldDB" id="R4X5A5"/>
<gene>
    <name evidence="9" type="ORF">BRPE64_DCDS11010</name>
</gene>
<feature type="transmembrane region" description="Helical" evidence="7">
    <location>
        <begin position="78"/>
        <end position="97"/>
    </location>
</feature>
<accession>R4X5A5</accession>
<feature type="transmembrane region" description="Helical" evidence="7">
    <location>
        <begin position="393"/>
        <end position="416"/>
    </location>
</feature>
<keyword evidence="4 7" id="KW-1133">Transmembrane helix</keyword>
<geneLocation type="plasmid" evidence="9 10">
    <name>p1</name>
</geneLocation>
<keyword evidence="3 7" id="KW-0812">Transmembrane</keyword>
<evidence type="ECO:0000256" key="5">
    <source>
        <dbReference type="ARBA" id="ARBA00023136"/>
    </source>
</evidence>
<feature type="transmembrane region" description="Helical" evidence="7">
    <location>
        <begin position="359"/>
        <end position="381"/>
    </location>
</feature>